<keyword evidence="3" id="KW-0343">GTPase activation</keyword>
<evidence type="ECO:0000313" key="15">
    <source>
        <dbReference type="Proteomes" id="UP000287651"/>
    </source>
</evidence>
<dbReference type="PANTHER" id="PTHR45933:SF5">
    <property type="entry name" value="PROTEIN C2-DOMAIN ABA-RELATED 4"/>
    <property type="match status" value="1"/>
</dbReference>
<comment type="subcellular location">
    <subcellularLocation>
        <location evidence="2">Cell membrane</location>
    </subcellularLocation>
    <subcellularLocation>
        <location evidence="1">Nucleus</location>
    </subcellularLocation>
</comment>
<evidence type="ECO:0000256" key="11">
    <source>
        <dbReference type="ARBA" id="ARBA00024037"/>
    </source>
</evidence>
<keyword evidence="8" id="KW-0446">Lipid-binding</keyword>
<keyword evidence="7" id="KW-0106">Calcium</keyword>
<proteinExistence type="inferred from homology"/>
<sequence>SSILAVVGDRYRLGRKRRVMVEHLLRVRVARGVNLAVRDVTSSDPYVVLRMGKQVLLPNLFSPWFSLRLLFLFFFMLLQKMKTRVIKKNTNPVWNEDLTLCIEDPSLPVRLQVFDKDGFSMDDAMGHAEFDIRPFLEAVKMNPQGVPEGTIIRKVVPCLAEESVVRWCHVQVIQDLALRLKDVVERGEVELQLQLQWVNIPGAKGL</sequence>
<evidence type="ECO:0000256" key="8">
    <source>
        <dbReference type="ARBA" id="ARBA00023121"/>
    </source>
</evidence>
<dbReference type="InterPro" id="IPR044562">
    <property type="entry name" value="CAR1-11"/>
</dbReference>
<feature type="non-terminal residue" evidence="14">
    <location>
        <position position="1"/>
    </location>
</feature>
<reference evidence="14 15" key="1">
    <citation type="journal article" date="2014" name="Agronomy (Basel)">
        <title>A Draft Genome Sequence for Ensete ventricosum, the Drought-Tolerant Tree Against Hunger.</title>
        <authorList>
            <person name="Harrison J."/>
            <person name="Moore K.A."/>
            <person name="Paszkiewicz K."/>
            <person name="Jones T."/>
            <person name="Grant M."/>
            <person name="Ambacheew D."/>
            <person name="Muzemil S."/>
            <person name="Studholme D.J."/>
        </authorList>
    </citation>
    <scope>NUCLEOTIDE SEQUENCE [LARGE SCALE GENOMIC DNA]</scope>
</reference>
<accession>A0A426ZLP6</accession>
<dbReference type="GO" id="GO:0008289">
    <property type="term" value="F:lipid binding"/>
    <property type="evidence" value="ECO:0007669"/>
    <property type="project" value="UniProtKB-KW"/>
</dbReference>
<evidence type="ECO:0000313" key="14">
    <source>
        <dbReference type="EMBL" id="RRT64844.1"/>
    </source>
</evidence>
<dbReference type="GO" id="GO:0009738">
    <property type="term" value="P:abscisic acid-activated signaling pathway"/>
    <property type="evidence" value="ECO:0007669"/>
    <property type="project" value="UniProtKB-KW"/>
</dbReference>
<feature type="domain" description="C2" evidence="13">
    <location>
        <begin position="6"/>
        <end position="146"/>
    </location>
</feature>
<comment type="caution">
    <text evidence="14">The sequence shown here is derived from an EMBL/GenBank/DDBJ whole genome shotgun (WGS) entry which is preliminary data.</text>
</comment>
<organism evidence="14 15">
    <name type="scientific">Ensete ventricosum</name>
    <name type="common">Abyssinian banana</name>
    <name type="synonym">Musa ensete</name>
    <dbReference type="NCBI Taxonomy" id="4639"/>
    <lineage>
        <taxon>Eukaryota</taxon>
        <taxon>Viridiplantae</taxon>
        <taxon>Streptophyta</taxon>
        <taxon>Embryophyta</taxon>
        <taxon>Tracheophyta</taxon>
        <taxon>Spermatophyta</taxon>
        <taxon>Magnoliopsida</taxon>
        <taxon>Liliopsida</taxon>
        <taxon>Zingiberales</taxon>
        <taxon>Musaceae</taxon>
        <taxon>Ensete</taxon>
    </lineage>
</organism>
<evidence type="ECO:0000256" key="7">
    <source>
        <dbReference type="ARBA" id="ARBA00022837"/>
    </source>
</evidence>
<evidence type="ECO:0000256" key="3">
    <source>
        <dbReference type="ARBA" id="ARBA00022468"/>
    </source>
</evidence>
<evidence type="ECO:0000259" key="13">
    <source>
        <dbReference type="PROSITE" id="PS50004"/>
    </source>
</evidence>
<dbReference type="Gene3D" id="2.60.40.150">
    <property type="entry name" value="C2 domain"/>
    <property type="match status" value="1"/>
</dbReference>
<dbReference type="PROSITE" id="PS50004">
    <property type="entry name" value="C2"/>
    <property type="match status" value="1"/>
</dbReference>
<dbReference type="SUPFAM" id="SSF49562">
    <property type="entry name" value="C2 domain (Calcium/lipid-binding domain, CaLB)"/>
    <property type="match status" value="1"/>
</dbReference>
<dbReference type="Proteomes" id="UP000287651">
    <property type="component" value="Unassembled WGS sequence"/>
</dbReference>
<dbReference type="GO" id="GO:0046872">
    <property type="term" value="F:metal ion binding"/>
    <property type="evidence" value="ECO:0007669"/>
    <property type="project" value="UniProtKB-KW"/>
</dbReference>
<dbReference type="InterPro" id="IPR035892">
    <property type="entry name" value="C2_domain_sf"/>
</dbReference>
<protein>
    <recommendedName>
        <fullName evidence="13">C2 domain-containing protein</fullName>
    </recommendedName>
</protein>
<dbReference type="InterPro" id="IPR000008">
    <property type="entry name" value="C2_dom"/>
</dbReference>
<evidence type="ECO:0000256" key="6">
    <source>
        <dbReference type="ARBA" id="ARBA00022723"/>
    </source>
</evidence>
<dbReference type="GO" id="GO:0005886">
    <property type="term" value="C:plasma membrane"/>
    <property type="evidence" value="ECO:0007669"/>
    <property type="project" value="UniProtKB-SubCell"/>
</dbReference>
<evidence type="ECO:0000256" key="1">
    <source>
        <dbReference type="ARBA" id="ARBA00004123"/>
    </source>
</evidence>
<dbReference type="GO" id="GO:0005096">
    <property type="term" value="F:GTPase activator activity"/>
    <property type="evidence" value="ECO:0007669"/>
    <property type="project" value="UniProtKB-KW"/>
</dbReference>
<evidence type="ECO:0000256" key="2">
    <source>
        <dbReference type="ARBA" id="ARBA00004236"/>
    </source>
</evidence>
<evidence type="ECO:0000256" key="10">
    <source>
        <dbReference type="ARBA" id="ARBA00023242"/>
    </source>
</evidence>
<keyword evidence="12" id="KW-1133">Transmembrane helix</keyword>
<name>A0A426ZLP6_ENSVE</name>
<keyword evidence="9 12" id="KW-0472">Membrane</keyword>
<keyword evidence="10" id="KW-0539">Nucleus</keyword>
<keyword evidence="6" id="KW-0479">Metal-binding</keyword>
<evidence type="ECO:0000256" key="4">
    <source>
        <dbReference type="ARBA" id="ARBA00022475"/>
    </source>
</evidence>
<dbReference type="GO" id="GO:0005634">
    <property type="term" value="C:nucleus"/>
    <property type="evidence" value="ECO:0007669"/>
    <property type="project" value="UniProtKB-SubCell"/>
</dbReference>
<comment type="similarity">
    <text evidence="11">Belongs to the plant CAR protein family.</text>
</comment>
<feature type="transmembrane region" description="Helical" evidence="12">
    <location>
        <begin position="60"/>
        <end position="78"/>
    </location>
</feature>
<keyword evidence="12" id="KW-0812">Transmembrane</keyword>
<dbReference type="PANTHER" id="PTHR45933">
    <property type="entry name" value="PROTEIN C2-DOMAIN ABA-RELATED 4"/>
    <property type="match status" value="1"/>
</dbReference>
<evidence type="ECO:0000256" key="5">
    <source>
        <dbReference type="ARBA" id="ARBA00022682"/>
    </source>
</evidence>
<evidence type="ECO:0000256" key="9">
    <source>
        <dbReference type="ARBA" id="ARBA00023136"/>
    </source>
</evidence>
<gene>
    <name evidence="14" type="ORF">B296_00027400</name>
</gene>
<dbReference type="AlphaFoldDB" id="A0A426ZLP6"/>
<dbReference type="EMBL" id="AMZH03006034">
    <property type="protein sequence ID" value="RRT64844.1"/>
    <property type="molecule type" value="Genomic_DNA"/>
</dbReference>
<dbReference type="SMART" id="SM00239">
    <property type="entry name" value="C2"/>
    <property type="match status" value="1"/>
</dbReference>
<dbReference type="Pfam" id="PF00168">
    <property type="entry name" value="C2"/>
    <property type="match status" value="2"/>
</dbReference>
<evidence type="ECO:0000256" key="12">
    <source>
        <dbReference type="SAM" id="Phobius"/>
    </source>
</evidence>
<keyword evidence="5" id="KW-0938">Abscisic acid signaling pathway</keyword>
<keyword evidence="4" id="KW-1003">Cell membrane</keyword>